<evidence type="ECO:0008006" key="3">
    <source>
        <dbReference type="Google" id="ProtNLM"/>
    </source>
</evidence>
<evidence type="ECO:0000256" key="1">
    <source>
        <dbReference type="SAM" id="MobiDB-lite"/>
    </source>
</evidence>
<protein>
    <recommendedName>
        <fullName evidence="3">Phage virion morphogenesis protein</fullName>
    </recommendedName>
</protein>
<comment type="caution">
    <text evidence="2">The sequence shown here is derived from an EMBL/GenBank/DDBJ whole genome shotgun (WGS) entry which is preliminary data.</text>
</comment>
<name>A0A0F9RT95_9ZZZZ</name>
<proteinExistence type="predicted"/>
<accession>A0A0F9RT95</accession>
<feature type="region of interest" description="Disordered" evidence="1">
    <location>
        <begin position="36"/>
        <end position="60"/>
    </location>
</feature>
<organism evidence="2">
    <name type="scientific">marine sediment metagenome</name>
    <dbReference type="NCBI Taxonomy" id="412755"/>
    <lineage>
        <taxon>unclassified sequences</taxon>
        <taxon>metagenomes</taxon>
        <taxon>ecological metagenomes</taxon>
    </lineage>
</organism>
<evidence type="ECO:0000313" key="2">
    <source>
        <dbReference type="EMBL" id="KKN53122.1"/>
    </source>
</evidence>
<reference evidence="2" key="1">
    <citation type="journal article" date="2015" name="Nature">
        <title>Complex archaea that bridge the gap between prokaryotes and eukaryotes.</title>
        <authorList>
            <person name="Spang A."/>
            <person name="Saw J.H."/>
            <person name="Jorgensen S.L."/>
            <person name="Zaremba-Niedzwiedzka K."/>
            <person name="Martijn J."/>
            <person name="Lind A.E."/>
            <person name="van Eijk R."/>
            <person name="Schleper C."/>
            <person name="Guy L."/>
            <person name="Ettema T.J."/>
        </authorList>
    </citation>
    <scope>NUCLEOTIDE SEQUENCE</scope>
</reference>
<dbReference type="InterPro" id="IPR006522">
    <property type="entry name" value="Phage_virion_morphogenesis"/>
</dbReference>
<dbReference type="EMBL" id="LAZR01000987">
    <property type="protein sequence ID" value="KKN53122.1"/>
    <property type="molecule type" value="Genomic_DNA"/>
</dbReference>
<feature type="compositionally biased region" description="Basic and acidic residues" evidence="1">
    <location>
        <begin position="37"/>
        <end position="46"/>
    </location>
</feature>
<sequence length="168" mass="18544">MPAEIEIDLRGLDKAMKRALKAGTDLRPAFRKLRTPLRKDQKDHMRAQSGPGGKWPGLSTATVEKRLKMGGRRGALTKKGKRRKSSKRKLNFMLSSSFLKGIKTRIFPTLIGIRAIGDVAALHQGGGKVGGGVTVPQREFLWISDPLFARALRTFAKHLASAFEGKRL</sequence>
<gene>
    <name evidence="2" type="ORF">LCGC14_0605500</name>
</gene>
<dbReference type="AlphaFoldDB" id="A0A0F9RT95"/>
<dbReference type="Pfam" id="PF05069">
    <property type="entry name" value="Phage_tail_S"/>
    <property type="match status" value="1"/>
</dbReference>